<evidence type="ECO:0000256" key="1">
    <source>
        <dbReference type="ARBA" id="ARBA00023125"/>
    </source>
</evidence>
<dbReference type="SUPFAM" id="SSF46955">
    <property type="entry name" value="Putative DNA-binding domain"/>
    <property type="match status" value="1"/>
</dbReference>
<dbReference type="Pfam" id="PF13411">
    <property type="entry name" value="MerR_1"/>
    <property type="match status" value="1"/>
</dbReference>
<evidence type="ECO:0000313" key="4">
    <source>
        <dbReference type="Proteomes" id="UP001165074"/>
    </source>
</evidence>
<dbReference type="AlphaFoldDB" id="A0A9W6VTQ3"/>
<evidence type="ECO:0000313" key="3">
    <source>
        <dbReference type="EMBL" id="GLY84728.1"/>
    </source>
</evidence>
<dbReference type="RefSeq" id="WP_285570691.1">
    <property type="nucleotide sequence ID" value="NZ_BSTK01000003.1"/>
</dbReference>
<keyword evidence="4" id="KW-1185">Reference proteome</keyword>
<dbReference type="InterPro" id="IPR000551">
    <property type="entry name" value="MerR-type_HTH_dom"/>
</dbReference>
<feature type="domain" description="HTH merR-type" evidence="2">
    <location>
        <begin position="8"/>
        <end position="78"/>
    </location>
</feature>
<gene>
    <name evidence="3" type="ORF">Airi02_026570</name>
</gene>
<dbReference type="Gene3D" id="1.10.1660.10">
    <property type="match status" value="1"/>
</dbReference>
<dbReference type="SMART" id="SM00422">
    <property type="entry name" value="HTH_MERR"/>
    <property type="match status" value="1"/>
</dbReference>
<accession>A0A9W6VTQ3</accession>
<dbReference type="PANTHER" id="PTHR30204:SF98">
    <property type="entry name" value="HTH-TYPE TRANSCRIPTIONAL REGULATOR ADHR"/>
    <property type="match status" value="1"/>
</dbReference>
<dbReference type="Proteomes" id="UP001165074">
    <property type="component" value="Unassembled WGS sequence"/>
</dbReference>
<dbReference type="InterPro" id="IPR047057">
    <property type="entry name" value="MerR_fam"/>
</dbReference>
<dbReference type="GO" id="GO:0003700">
    <property type="term" value="F:DNA-binding transcription factor activity"/>
    <property type="evidence" value="ECO:0007669"/>
    <property type="project" value="InterPro"/>
</dbReference>
<name>A0A9W6VTQ3_9ACTN</name>
<evidence type="ECO:0000259" key="2">
    <source>
        <dbReference type="PROSITE" id="PS50937"/>
    </source>
</evidence>
<keyword evidence="1" id="KW-0238">DNA-binding</keyword>
<dbReference type="PROSITE" id="PS50937">
    <property type="entry name" value="HTH_MERR_2"/>
    <property type="match status" value="1"/>
</dbReference>
<sequence>MTQTVTEALTIAEAAERAGVSTHTLRYYERIGALREPPERDPSGHRRYTERDLDWIVLLTRLRATGMPIATILRYAELARAGTATAAERKALLLEHRDEVVARLEQLRHDLTMINHKIEIYDDIERRRIVPDP</sequence>
<protein>
    <submittedName>
        <fullName evidence="3">MerR family transcriptional regulator</fullName>
    </submittedName>
</protein>
<dbReference type="GO" id="GO:0003677">
    <property type="term" value="F:DNA binding"/>
    <property type="evidence" value="ECO:0007669"/>
    <property type="project" value="UniProtKB-KW"/>
</dbReference>
<dbReference type="PANTHER" id="PTHR30204">
    <property type="entry name" value="REDOX-CYCLING DRUG-SENSING TRANSCRIPTIONAL ACTIVATOR SOXR"/>
    <property type="match status" value="1"/>
</dbReference>
<organism evidence="3 4">
    <name type="scientific">Actinoallomurus iriomotensis</name>
    <dbReference type="NCBI Taxonomy" id="478107"/>
    <lineage>
        <taxon>Bacteria</taxon>
        <taxon>Bacillati</taxon>
        <taxon>Actinomycetota</taxon>
        <taxon>Actinomycetes</taxon>
        <taxon>Streptosporangiales</taxon>
        <taxon>Thermomonosporaceae</taxon>
        <taxon>Actinoallomurus</taxon>
    </lineage>
</organism>
<reference evidence="3" key="1">
    <citation type="submission" date="2023-03" db="EMBL/GenBank/DDBJ databases">
        <title>Actinoallomurus iriomotensis NBRC 103684.</title>
        <authorList>
            <person name="Ichikawa N."/>
            <person name="Sato H."/>
            <person name="Tonouchi N."/>
        </authorList>
    </citation>
    <scope>NUCLEOTIDE SEQUENCE</scope>
    <source>
        <strain evidence="3">NBRC 103684</strain>
    </source>
</reference>
<comment type="caution">
    <text evidence="3">The sequence shown here is derived from an EMBL/GenBank/DDBJ whole genome shotgun (WGS) entry which is preliminary data.</text>
</comment>
<dbReference type="CDD" id="cd01109">
    <property type="entry name" value="HTH_YyaN"/>
    <property type="match status" value="1"/>
</dbReference>
<dbReference type="InterPro" id="IPR009061">
    <property type="entry name" value="DNA-bd_dom_put_sf"/>
</dbReference>
<dbReference type="EMBL" id="BSTK01000003">
    <property type="protein sequence ID" value="GLY84728.1"/>
    <property type="molecule type" value="Genomic_DNA"/>
</dbReference>
<proteinExistence type="predicted"/>